<organism evidence="2 3">
    <name type="scientific">Candidatus Magnetobacterium casense</name>
    <dbReference type="NCBI Taxonomy" id="1455061"/>
    <lineage>
        <taxon>Bacteria</taxon>
        <taxon>Pseudomonadati</taxon>
        <taxon>Nitrospirota</taxon>
        <taxon>Thermodesulfovibrionia</taxon>
        <taxon>Thermodesulfovibrionales</taxon>
        <taxon>Candidatus Magnetobacteriaceae</taxon>
        <taxon>Candidatus Magnetobacterium</taxon>
    </lineage>
</organism>
<protein>
    <submittedName>
        <fullName evidence="2">Membrane integrity-associated transporter subunit PqiC</fullName>
    </submittedName>
</protein>
<sequence>MIKIVTFIVLLLCLESCNMPETKIYSLYVPSDTATTDTGKGDEPKRKPAMPLSIIVDSPRYLTQPYIAYRNSPYELTIARYTKWDSAPVKLIGGELKTALSKKTVFSDVRVTNITPVNSHILKVNLRKFERYDAPLTSYAELSLDAELINPQGENLYRMTFNKRIKLNDGSFKSLAEGISMAVYEAIEQLCKDIGKGDG</sequence>
<dbReference type="Proteomes" id="UP001196980">
    <property type="component" value="Unassembled WGS sequence"/>
</dbReference>
<keyword evidence="3" id="KW-1185">Reference proteome</keyword>
<dbReference type="Pfam" id="PF03886">
    <property type="entry name" value="ABC_trans_aux"/>
    <property type="match status" value="1"/>
</dbReference>
<dbReference type="EMBL" id="JABXWD010000355">
    <property type="protein sequence ID" value="MBV6342834.1"/>
    <property type="molecule type" value="Genomic_DNA"/>
</dbReference>
<proteinExistence type="predicted"/>
<evidence type="ECO:0000313" key="2">
    <source>
        <dbReference type="EMBL" id="MBV6342834.1"/>
    </source>
</evidence>
<dbReference type="RefSeq" id="WP_218253447.1">
    <property type="nucleotide sequence ID" value="NZ_JABXWD010000355.1"/>
</dbReference>
<gene>
    <name evidence="2" type="ORF">HWQ67_14705</name>
</gene>
<evidence type="ECO:0000259" key="1">
    <source>
        <dbReference type="Pfam" id="PF03886"/>
    </source>
</evidence>
<name>A0ABS6S384_9BACT</name>
<dbReference type="InterPro" id="IPR005586">
    <property type="entry name" value="ABC_trans_aux"/>
</dbReference>
<feature type="domain" description="ABC-type transport auxiliary lipoprotein component" evidence="1">
    <location>
        <begin position="56"/>
        <end position="189"/>
    </location>
</feature>
<evidence type="ECO:0000313" key="3">
    <source>
        <dbReference type="Proteomes" id="UP001196980"/>
    </source>
</evidence>
<accession>A0ABS6S384</accession>
<comment type="caution">
    <text evidence="2">The sequence shown here is derived from an EMBL/GenBank/DDBJ whole genome shotgun (WGS) entry which is preliminary data.</text>
</comment>
<reference evidence="2 3" key="1">
    <citation type="journal article" date="2020" name="J Geophys Res Biogeosci">
        <title>Magnetotaxis as an Adaptation to Enable Bacterial Shuttling of Microbial Sulfur and Sulfur Cycling Across Aquatic Oxic#Anoxic Interfaces.</title>
        <authorList>
            <person name="Li J."/>
            <person name="Liu P."/>
            <person name="Wang J."/>
            <person name="Roberts A.P."/>
            <person name="Pan Y."/>
        </authorList>
    </citation>
    <scope>NUCLEOTIDE SEQUENCE [LARGE SCALE GENOMIC DNA]</scope>
    <source>
        <strain evidence="2 3">MYR-1_YQ</strain>
    </source>
</reference>